<keyword evidence="10 21" id="KW-0349">Heme</keyword>
<evidence type="ECO:0000256" key="7">
    <source>
        <dbReference type="ARBA" id="ARBA00012109"/>
    </source>
</evidence>
<comment type="similarity">
    <text evidence="6">Belongs to the cytochrome P450 family.</text>
</comment>
<keyword evidence="12" id="KW-0256">Endoplasmic reticulum</keyword>
<accession>A0AAN8QF97</accession>
<dbReference type="InterPro" id="IPR017972">
    <property type="entry name" value="Cyt_P450_CS"/>
</dbReference>
<evidence type="ECO:0000256" key="5">
    <source>
        <dbReference type="ARBA" id="ARBA00006610"/>
    </source>
</evidence>
<dbReference type="InterPro" id="IPR004443">
    <property type="entry name" value="YjeF_N_dom"/>
</dbReference>
<dbReference type="PANTHER" id="PTHR24289:SF21">
    <property type="entry name" value="CYTOCHROME P450 1A"/>
    <property type="match status" value="1"/>
</dbReference>
<keyword evidence="23" id="KW-1133">Transmembrane helix</keyword>
<dbReference type="GO" id="GO:0004508">
    <property type="term" value="F:steroid 17-alpha-monooxygenase activity"/>
    <property type="evidence" value="ECO:0007669"/>
    <property type="project" value="TreeGrafter"/>
</dbReference>
<feature type="binding site" description="axial binding residue" evidence="21">
    <location>
        <position position="549"/>
    </location>
    <ligand>
        <name>heme</name>
        <dbReference type="ChEBI" id="CHEBI:30413"/>
    </ligand>
    <ligandPart>
        <name>Fe</name>
        <dbReference type="ChEBI" id="CHEBI:18248"/>
    </ligandPart>
</feature>
<feature type="domain" description="DFDF" evidence="25">
    <location>
        <begin position="783"/>
        <end position="819"/>
    </location>
</feature>
<feature type="compositionally biased region" description="Polar residues" evidence="22">
    <location>
        <begin position="747"/>
        <end position="759"/>
    </location>
</feature>
<evidence type="ECO:0000256" key="4">
    <source>
        <dbReference type="ARBA" id="ARBA00004406"/>
    </source>
</evidence>
<keyword evidence="14" id="KW-0694">RNA-binding</keyword>
<dbReference type="GO" id="GO:0000932">
    <property type="term" value="C:P-body"/>
    <property type="evidence" value="ECO:0007669"/>
    <property type="project" value="UniProtKB-SubCell"/>
</dbReference>
<evidence type="ECO:0000259" key="25">
    <source>
        <dbReference type="PROSITE" id="PS51512"/>
    </source>
</evidence>
<evidence type="ECO:0000313" key="26">
    <source>
        <dbReference type="EMBL" id="KAK6294378.1"/>
    </source>
</evidence>
<evidence type="ECO:0000256" key="15">
    <source>
        <dbReference type="ARBA" id="ARBA00023002"/>
    </source>
</evidence>
<dbReference type="CDD" id="cd01737">
    <property type="entry name" value="LSm16_N"/>
    <property type="match status" value="1"/>
</dbReference>
<keyword evidence="9" id="KW-0963">Cytoplasm</keyword>
<evidence type="ECO:0000256" key="2">
    <source>
        <dbReference type="ARBA" id="ARBA00004174"/>
    </source>
</evidence>
<evidence type="ECO:0000256" key="17">
    <source>
        <dbReference type="ARBA" id="ARBA00023033"/>
    </source>
</evidence>
<comment type="caution">
    <text evidence="26">The sequence shown here is derived from an EMBL/GenBank/DDBJ whole genome shotgun (WGS) entry which is preliminary data.</text>
</comment>
<keyword evidence="17" id="KW-0503">Monooxygenase</keyword>
<dbReference type="GO" id="GO:0003729">
    <property type="term" value="F:mRNA binding"/>
    <property type="evidence" value="ECO:0007669"/>
    <property type="project" value="InterPro"/>
</dbReference>
<dbReference type="GO" id="GO:0031087">
    <property type="term" value="P:deadenylation-independent decapping of nuclear-transcribed mRNA"/>
    <property type="evidence" value="ECO:0007669"/>
    <property type="project" value="InterPro"/>
</dbReference>
<dbReference type="GO" id="GO:0020037">
    <property type="term" value="F:heme binding"/>
    <property type="evidence" value="ECO:0007669"/>
    <property type="project" value="InterPro"/>
</dbReference>
<dbReference type="PRINTS" id="PR00463">
    <property type="entry name" value="EP450I"/>
</dbReference>
<dbReference type="GO" id="GO:0005789">
    <property type="term" value="C:endoplasmic reticulum membrane"/>
    <property type="evidence" value="ECO:0007669"/>
    <property type="project" value="UniProtKB-SubCell"/>
</dbReference>
<dbReference type="PANTHER" id="PTHR24289">
    <property type="entry name" value="STEROID 17-ALPHA-HYDROXYLASE/17,20 LYASE"/>
    <property type="match status" value="1"/>
</dbReference>
<keyword evidence="11 21" id="KW-0479">Metal-binding</keyword>
<dbReference type="Pfam" id="PF16598">
    <property type="entry name" value="Edc3_linker"/>
    <property type="match status" value="1"/>
</dbReference>
<evidence type="ECO:0000259" key="24">
    <source>
        <dbReference type="PROSITE" id="PS51385"/>
    </source>
</evidence>
<evidence type="ECO:0000256" key="11">
    <source>
        <dbReference type="ARBA" id="ARBA00022723"/>
    </source>
</evidence>
<dbReference type="InterPro" id="IPR036652">
    <property type="entry name" value="YjeF_N_dom_sf"/>
</dbReference>
<dbReference type="InterPro" id="IPR025762">
    <property type="entry name" value="DFDF"/>
</dbReference>
<dbReference type="Pfam" id="PF00067">
    <property type="entry name" value="p450"/>
    <property type="match status" value="1"/>
</dbReference>
<evidence type="ECO:0000256" key="22">
    <source>
        <dbReference type="SAM" id="MobiDB-lite"/>
    </source>
</evidence>
<evidence type="ECO:0000256" key="12">
    <source>
        <dbReference type="ARBA" id="ARBA00022824"/>
    </source>
</evidence>
<comment type="catalytic activity">
    <reaction evidence="20">
        <text>an organic molecule + reduced [NADPH--hemoprotein reductase] + O2 = an alcohol + oxidized [NADPH--hemoprotein reductase] + H2O + H(+)</text>
        <dbReference type="Rhea" id="RHEA:17149"/>
        <dbReference type="Rhea" id="RHEA-COMP:11964"/>
        <dbReference type="Rhea" id="RHEA-COMP:11965"/>
        <dbReference type="ChEBI" id="CHEBI:15377"/>
        <dbReference type="ChEBI" id="CHEBI:15378"/>
        <dbReference type="ChEBI" id="CHEBI:15379"/>
        <dbReference type="ChEBI" id="CHEBI:30879"/>
        <dbReference type="ChEBI" id="CHEBI:57618"/>
        <dbReference type="ChEBI" id="CHEBI:58210"/>
        <dbReference type="ChEBI" id="CHEBI:142491"/>
        <dbReference type="EC" id="1.14.14.1"/>
    </reaction>
</comment>
<evidence type="ECO:0000256" key="9">
    <source>
        <dbReference type="ARBA" id="ARBA00022490"/>
    </source>
</evidence>
<evidence type="ECO:0000256" key="21">
    <source>
        <dbReference type="PIRSR" id="PIRSR602401-1"/>
    </source>
</evidence>
<dbReference type="PROSITE" id="PS51385">
    <property type="entry name" value="YJEF_N"/>
    <property type="match status" value="1"/>
</dbReference>
<sequence>MGCCLRVTDQADLGLSRRPSPPLRAGAPLSHANCRTRDSTLRGTGGEWAKAHRLALSIILSMAIIRRLIWLITEDCAEATKKKNSNMVLMILPIIGSVSVSEGLVAMVTLCLVYMFMKYMHTEIPEGLKRLPGPRPLPIIGNVLEVQNNPHLSLTAMSERYGSVYQIQIGMRPVVVLSGSETVRQALIKQGEDFAGRPDLYSFKYINDGKSLAFSTDKSGVWRARRKLAMSALRSFATLEGSTPEYSCALEEHVCKEGEYLVKQLTSVMDVSGSFDPFRHIVVSVANVICGMCFGRRYSHDDQELLGLVNMSDEFGKVVGSGNPADFIPFLRYLPNRTMKRFMDINDRFNTFVQKIVSEHYETYDKDNIRDITDSLIDHCEDRKLDENANVQVSDEKIVGIVNDLFGAGFDTISTALSWAVVYIVAYPEIQERLHQELKKKVGMNRTPRLSDKTNLPLLEAFILEIFRHSSFMPFTIPHCTVKDTSLNGYFIPKDTCVFINQWQVNHDPELWKEPSSFNPDRFLSADGTELNKLEGEKVLTFGMGKRRCIGEAIGRNEVYLFLAILLQRLRFQEKPGHPLDMTPEYGLTMKHKRCQLKASLRAWGQEDKFITKNYHTQEQDPERMAADWLGSLVSINCGPTLGMYQGEVSSVDQTSQTISLRQPYHNGVRCPVPEVTFSAMDIKELKFLDIQTQSGGSRASAGQGVLSDPGVISSGQSGQNSRGGYPANNTHSTTAPITILRKGPPASSSNRAPNQATPKKNGVKNGVVGGGGQMRIRDDECFGAEVDEGLDTDFDFEGNLALFDKAAVFSQIDDTDCNGARSRGTHGGERGTPTRYRHDENILEVKPVVYRQITVPQHGGKEYCTDSGLVVPSVSYELHKCLLAAAERHGLSLERRLEMTGVCASQMALTLLGGPNRLTPKNNHQRPTVALLCGPHVQGAQGISCGRHLANHEVEVILFLPNLVKMQESITNELALYSKTSGKQVASIKDLPVSPVDLVINCLDCHENGFLRDQAWYLAAADWANQNRAPVLSIDPPVSGQKQAVEAKWTLSLGLPLPLDGGEARVYLCDIGVPKQVFQEVGINYHSPFGCKFVIPLHSA</sequence>
<dbReference type="Pfam" id="PF03853">
    <property type="entry name" value="YjeF_N"/>
    <property type="match status" value="1"/>
</dbReference>
<feature type="compositionally biased region" description="Polar residues" evidence="22">
    <location>
        <begin position="728"/>
        <end position="737"/>
    </location>
</feature>
<dbReference type="Gene3D" id="2.30.30.100">
    <property type="match status" value="1"/>
</dbReference>
<keyword evidence="16 21" id="KW-0408">Iron</keyword>
<keyword evidence="27" id="KW-1185">Reference proteome</keyword>
<feature type="domain" description="YjeF N-terminal" evidence="24">
    <location>
        <begin position="876"/>
        <end position="1080"/>
    </location>
</feature>
<dbReference type="Pfam" id="PF12701">
    <property type="entry name" value="LSM14"/>
    <property type="match status" value="1"/>
</dbReference>
<evidence type="ECO:0000256" key="8">
    <source>
        <dbReference type="ARBA" id="ARBA00015797"/>
    </source>
</evidence>
<protein>
    <recommendedName>
        <fullName evidence="8">Enhancer of mRNA-decapping protein 3</fullName>
        <ecNumber evidence="7">1.14.14.1</ecNumber>
    </recommendedName>
    <alternativeName>
        <fullName evidence="19">YjeF domain-containing protein 1</fullName>
    </alternativeName>
</protein>
<evidence type="ECO:0000256" key="23">
    <source>
        <dbReference type="SAM" id="Phobius"/>
    </source>
</evidence>
<reference evidence="26 27" key="1">
    <citation type="submission" date="2021-04" db="EMBL/GenBank/DDBJ databases">
        <authorList>
            <person name="De Guttry C."/>
            <person name="Zahm M."/>
            <person name="Klopp C."/>
            <person name="Cabau C."/>
            <person name="Louis A."/>
            <person name="Berthelot C."/>
            <person name="Parey E."/>
            <person name="Roest Crollius H."/>
            <person name="Montfort J."/>
            <person name="Robinson-Rechavi M."/>
            <person name="Bucao C."/>
            <person name="Bouchez O."/>
            <person name="Gislard M."/>
            <person name="Lluch J."/>
            <person name="Milhes M."/>
            <person name="Lampietro C."/>
            <person name="Lopez Roques C."/>
            <person name="Donnadieu C."/>
            <person name="Braasch I."/>
            <person name="Desvignes T."/>
            <person name="Postlethwait J."/>
            <person name="Bobe J."/>
            <person name="Wedekind C."/>
            <person name="Guiguen Y."/>
        </authorList>
    </citation>
    <scope>NUCLEOTIDE SEQUENCE [LARGE SCALE GENOMIC DNA]</scope>
    <source>
        <strain evidence="26">Cs_M1</strain>
        <tissue evidence="26">Blood</tissue>
    </source>
</reference>
<dbReference type="SMART" id="SM01271">
    <property type="entry name" value="LSM14"/>
    <property type="match status" value="1"/>
</dbReference>
<dbReference type="SMART" id="SM01199">
    <property type="entry name" value="FDF"/>
    <property type="match status" value="1"/>
</dbReference>
<comment type="cofactor">
    <cofactor evidence="1 21">
        <name>heme</name>
        <dbReference type="ChEBI" id="CHEBI:30413"/>
    </cofactor>
</comment>
<evidence type="ECO:0000256" key="10">
    <source>
        <dbReference type="ARBA" id="ARBA00022617"/>
    </source>
</evidence>
<dbReference type="CDD" id="cd20676">
    <property type="entry name" value="CYP1A"/>
    <property type="match status" value="1"/>
</dbReference>
<dbReference type="GO" id="GO:0042446">
    <property type="term" value="P:hormone biosynthetic process"/>
    <property type="evidence" value="ECO:0007669"/>
    <property type="project" value="TreeGrafter"/>
</dbReference>
<proteinExistence type="inferred from homology"/>
<evidence type="ECO:0000313" key="27">
    <source>
        <dbReference type="Proteomes" id="UP001356427"/>
    </source>
</evidence>
<keyword evidence="23" id="KW-0812">Transmembrane</keyword>
<feature type="region of interest" description="Disordered" evidence="22">
    <location>
        <begin position="697"/>
        <end position="769"/>
    </location>
</feature>
<dbReference type="Pfam" id="PF09532">
    <property type="entry name" value="FDF"/>
    <property type="match status" value="1"/>
</dbReference>
<feature type="compositionally biased region" description="Low complexity" evidence="22">
    <location>
        <begin position="714"/>
        <end position="725"/>
    </location>
</feature>
<dbReference type="EC" id="1.14.14.1" evidence="7"/>
<dbReference type="InterPro" id="IPR002401">
    <property type="entry name" value="Cyt_P450_E_grp-I"/>
</dbReference>
<evidence type="ECO:0000256" key="20">
    <source>
        <dbReference type="ARBA" id="ARBA00047827"/>
    </source>
</evidence>
<dbReference type="FunFam" id="1.10.630.10:FF:000002">
    <property type="entry name" value="Cytochrome P450 1A1"/>
    <property type="match status" value="1"/>
</dbReference>
<dbReference type="PRINTS" id="PR00385">
    <property type="entry name" value="P450"/>
</dbReference>
<feature type="transmembrane region" description="Helical" evidence="23">
    <location>
        <begin position="90"/>
        <end position="117"/>
    </location>
</feature>
<dbReference type="SUPFAM" id="SSF48264">
    <property type="entry name" value="Cytochrome P450"/>
    <property type="match status" value="1"/>
</dbReference>
<evidence type="ECO:0000256" key="18">
    <source>
        <dbReference type="ARBA" id="ARBA00023136"/>
    </source>
</evidence>
<dbReference type="Gene3D" id="3.40.50.10260">
    <property type="entry name" value="YjeF N-terminal domain"/>
    <property type="match status" value="1"/>
</dbReference>
<dbReference type="AlphaFoldDB" id="A0AAN8QF97"/>
<dbReference type="PRINTS" id="PR01683">
    <property type="entry name" value="EP450ICYP1A"/>
</dbReference>
<dbReference type="InterPro" id="IPR036396">
    <property type="entry name" value="Cyt_P450_sf"/>
</dbReference>
<keyword evidence="15" id="KW-0560">Oxidoreductase</keyword>
<dbReference type="Gene3D" id="1.10.630.10">
    <property type="entry name" value="Cytochrome P450"/>
    <property type="match status" value="1"/>
</dbReference>
<comment type="similarity">
    <text evidence="5">Belongs to the EDC3 family.</text>
</comment>
<evidence type="ECO:0000256" key="19">
    <source>
        <dbReference type="ARBA" id="ARBA00032192"/>
    </source>
</evidence>
<organism evidence="26 27">
    <name type="scientific">Coregonus suidteri</name>
    <dbReference type="NCBI Taxonomy" id="861788"/>
    <lineage>
        <taxon>Eukaryota</taxon>
        <taxon>Metazoa</taxon>
        <taxon>Chordata</taxon>
        <taxon>Craniata</taxon>
        <taxon>Vertebrata</taxon>
        <taxon>Euteleostomi</taxon>
        <taxon>Actinopterygii</taxon>
        <taxon>Neopterygii</taxon>
        <taxon>Teleostei</taxon>
        <taxon>Protacanthopterygii</taxon>
        <taxon>Salmoniformes</taxon>
        <taxon>Salmonidae</taxon>
        <taxon>Coregoninae</taxon>
        <taxon>Coregonus</taxon>
    </lineage>
</organism>
<dbReference type="InterPro" id="IPR001128">
    <property type="entry name" value="Cyt_P450"/>
</dbReference>
<dbReference type="InterPro" id="IPR008066">
    <property type="entry name" value="Cyt_P450_E_grp-I_CYP1"/>
</dbReference>
<dbReference type="FunFam" id="3.40.50.10260:FF:000001">
    <property type="entry name" value="Enhancer of mRNA-decapping protein 3"/>
    <property type="match status" value="1"/>
</dbReference>
<evidence type="ECO:0000256" key="14">
    <source>
        <dbReference type="ARBA" id="ARBA00022884"/>
    </source>
</evidence>
<gene>
    <name evidence="26" type="ORF">J4Q44_G00352080</name>
</gene>
<dbReference type="InterPro" id="IPR034107">
    <property type="entry name" value="Lsm16_N"/>
</dbReference>
<dbReference type="SUPFAM" id="SSF64153">
    <property type="entry name" value="YjeF N-terminal domain-like"/>
    <property type="match status" value="1"/>
</dbReference>
<dbReference type="PROSITE" id="PS00086">
    <property type="entry name" value="CYTOCHROME_P450"/>
    <property type="match status" value="1"/>
</dbReference>
<dbReference type="Proteomes" id="UP001356427">
    <property type="component" value="Unassembled WGS sequence"/>
</dbReference>
<dbReference type="GO" id="GO:0042448">
    <property type="term" value="P:progesterone metabolic process"/>
    <property type="evidence" value="ECO:0007669"/>
    <property type="project" value="TreeGrafter"/>
</dbReference>
<dbReference type="InterPro" id="IPR025609">
    <property type="entry name" value="Lsm14-like_N"/>
</dbReference>
<evidence type="ECO:0000256" key="16">
    <source>
        <dbReference type="ARBA" id="ARBA00023004"/>
    </source>
</evidence>
<keyword evidence="18 23" id="KW-0472">Membrane</keyword>
<evidence type="ECO:0000256" key="3">
    <source>
        <dbReference type="ARBA" id="ARBA00004201"/>
    </source>
</evidence>
<evidence type="ECO:0000256" key="6">
    <source>
        <dbReference type="ARBA" id="ARBA00010617"/>
    </source>
</evidence>
<dbReference type="PROSITE" id="PS51512">
    <property type="entry name" value="DFDF"/>
    <property type="match status" value="1"/>
</dbReference>
<evidence type="ECO:0000256" key="13">
    <source>
        <dbReference type="ARBA" id="ARBA00022848"/>
    </source>
</evidence>
<dbReference type="InterPro" id="IPR019050">
    <property type="entry name" value="FDF_dom"/>
</dbReference>
<evidence type="ECO:0000256" key="1">
    <source>
        <dbReference type="ARBA" id="ARBA00001971"/>
    </source>
</evidence>
<keyword evidence="13" id="KW-0492">Microsome</keyword>
<comment type="subcellular location">
    <subcellularLocation>
        <location evidence="3">Cytoplasm</location>
        <location evidence="3">P-body</location>
    </subcellularLocation>
    <subcellularLocation>
        <location evidence="4">Endoplasmic reticulum membrane</location>
        <topology evidence="4">Peripheral membrane protein</topology>
    </subcellularLocation>
    <subcellularLocation>
        <location evidence="2">Microsome membrane</location>
        <topology evidence="2">Peripheral membrane protein</topology>
    </subcellularLocation>
</comment>
<dbReference type="GO" id="GO:0005506">
    <property type="term" value="F:iron ion binding"/>
    <property type="evidence" value="ECO:0007669"/>
    <property type="project" value="InterPro"/>
</dbReference>
<dbReference type="EMBL" id="JAGTTL010000035">
    <property type="protein sequence ID" value="KAK6294378.1"/>
    <property type="molecule type" value="Genomic_DNA"/>
</dbReference>
<dbReference type="FunFam" id="2.30.30.100:FF:000026">
    <property type="entry name" value="Enhancer of mRNA-decapping protein 3"/>
    <property type="match status" value="1"/>
</dbReference>
<name>A0AAN8QF97_9TELE</name>